<feature type="transmembrane region" description="Helical" evidence="2">
    <location>
        <begin position="60"/>
        <end position="78"/>
    </location>
</feature>
<evidence type="ECO:0000313" key="3">
    <source>
        <dbReference type="Proteomes" id="UP000887578"/>
    </source>
</evidence>
<keyword evidence="2" id="KW-0812">Transmembrane</keyword>
<dbReference type="WBParaSite" id="PDA_v2.g13595.t1">
    <property type="protein sequence ID" value="PDA_v2.g13595.t1"/>
    <property type="gene ID" value="PDA_v2.g13595"/>
</dbReference>
<organism evidence="3 4">
    <name type="scientific">Panagrolaimus davidi</name>
    <dbReference type="NCBI Taxonomy" id="227884"/>
    <lineage>
        <taxon>Eukaryota</taxon>
        <taxon>Metazoa</taxon>
        <taxon>Ecdysozoa</taxon>
        <taxon>Nematoda</taxon>
        <taxon>Chromadorea</taxon>
        <taxon>Rhabditida</taxon>
        <taxon>Tylenchina</taxon>
        <taxon>Panagrolaimomorpha</taxon>
        <taxon>Panagrolaimoidea</taxon>
        <taxon>Panagrolaimidae</taxon>
        <taxon>Panagrolaimus</taxon>
    </lineage>
</organism>
<keyword evidence="2" id="KW-0472">Membrane</keyword>
<dbReference type="AlphaFoldDB" id="A0A914PDQ1"/>
<keyword evidence="3" id="KW-1185">Reference proteome</keyword>
<accession>A0A914PDQ1</accession>
<proteinExistence type="predicted"/>
<feature type="region of interest" description="Disordered" evidence="1">
    <location>
        <begin position="338"/>
        <end position="360"/>
    </location>
</feature>
<reference evidence="4" key="1">
    <citation type="submission" date="2022-11" db="UniProtKB">
        <authorList>
            <consortium name="WormBaseParasite"/>
        </authorList>
    </citation>
    <scope>IDENTIFICATION</scope>
</reference>
<keyword evidence="2" id="KW-1133">Transmembrane helix</keyword>
<dbReference type="Pfam" id="PF10318">
    <property type="entry name" value="7TM_GPCR_Srh"/>
    <property type="match status" value="1"/>
</dbReference>
<dbReference type="InterPro" id="IPR019422">
    <property type="entry name" value="7TM_GPCR_serpentine_rcpt_Srh"/>
</dbReference>
<name>A0A914PDQ1_9BILA</name>
<sequence>MENIKFEGHYYLSDLFKKESEESIAWIIFWFSMTNFVMACITLVIIITQTPASMKSFRNLLLALLSVQMIYEVFTIFYKPAILLPLPIFIPINPIVGVTNALDSFGAYISMINMSLTMDLLLCMIIQRYFTISRNVVSHPKYLEKCVYGMVFITNLIFLLLLITANFNGDRLNEQDSLIFVQKHIIDWENLLLMVKHPAVITVFLRSDLFSRFEQVYTAFYGISRFLAFVLFTNRIMRLVIGTNETSQNRKQHQMIIKLLKFEFFAVLFLIIIPSNLMIYAIAIQIPNPMLPMYCALLIKLYPPLDIILTMFLIKPYRTFVKKVIFKICRLKSAKVSDISSTTPPNNIDGKSVATNTNRT</sequence>
<evidence type="ECO:0000256" key="1">
    <source>
        <dbReference type="SAM" id="MobiDB-lite"/>
    </source>
</evidence>
<feature type="transmembrane region" description="Helical" evidence="2">
    <location>
        <begin position="105"/>
        <end position="126"/>
    </location>
</feature>
<protein>
    <submittedName>
        <fullName evidence="4">Uncharacterized protein</fullName>
    </submittedName>
</protein>
<dbReference type="Proteomes" id="UP000887578">
    <property type="component" value="Unplaced"/>
</dbReference>
<evidence type="ECO:0000313" key="4">
    <source>
        <dbReference type="WBParaSite" id="PDA_v2.g13595.t1"/>
    </source>
</evidence>
<evidence type="ECO:0000256" key="2">
    <source>
        <dbReference type="SAM" id="Phobius"/>
    </source>
</evidence>
<feature type="transmembrane region" description="Helical" evidence="2">
    <location>
        <begin position="219"/>
        <end position="241"/>
    </location>
</feature>
<feature type="transmembrane region" description="Helical" evidence="2">
    <location>
        <begin position="262"/>
        <end position="285"/>
    </location>
</feature>
<dbReference type="SUPFAM" id="SSF81321">
    <property type="entry name" value="Family A G protein-coupled receptor-like"/>
    <property type="match status" value="1"/>
</dbReference>
<feature type="transmembrane region" description="Helical" evidence="2">
    <location>
        <begin position="147"/>
        <end position="167"/>
    </location>
</feature>
<feature type="transmembrane region" description="Helical" evidence="2">
    <location>
        <begin position="291"/>
        <end position="314"/>
    </location>
</feature>
<feature type="transmembrane region" description="Helical" evidence="2">
    <location>
        <begin position="24"/>
        <end position="48"/>
    </location>
</feature>